<dbReference type="CDD" id="cd02869">
    <property type="entry name" value="PseudoU_synth_RluA_like"/>
    <property type="match status" value="1"/>
</dbReference>
<comment type="catalytic activity">
    <reaction evidence="1">
        <text>a uridine in RNA = a pseudouridine in RNA</text>
        <dbReference type="Rhea" id="RHEA:48348"/>
        <dbReference type="Rhea" id="RHEA-COMP:12068"/>
        <dbReference type="Rhea" id="RHEA-COMP:12069"/>
        <dbReference type="ChEBI" id="CHEBI:65314"/>
        <dbReference type="ChEBI" id="CHEBI:65315"/>
    </reaction>
</comment>
<comment type="similarity">
    <text evidence="2">Belongs to the pseudouridine synthase RluA family.</text>
</comment>
<dbReference type="InterPro" id="IPR006224">
    <property type="entry name" value="PsdUridine_synth_RluA-like_CS"/>
</dbReference>
<keyword evidence="3" id="KW-0413">Isomerase</keyword>
<dbReference type="InterPro" id="IPR020103">
    <property type="entry name" value="PsdUridine_synth_cat_dom_sf"/>
</dbReference>
<dbReference type="PANTHER" id="PTHR21600">
    <property type="entry name" value="MITOCHONDRIAL RNA PSEUDOURIDINE SYNTHASE"/>
    <property type="match status" value="1"/>
</dbReference>
<dbReference type="PANTHER" id="PTHR21600:SF44">
    <property type="entry name" value="RIBOSOMAL LARGE SUBUNIT PSEUDOURIDINE SYNTHASE D"/>
    <property type="match status" value="1"/>
</dbReference>
<dbReference type="RefSeq" id="WP_104752416.1">
    <property type="nucleotide sequence ID" value="NZ_FZMF01000026.1"/>
</dbReference>
<name>A0ABV7ZH94_9HELI</name>
<dbReference type="InterPro" id="IPR050188">
    <property type="entry name" value="RluA_PseudoU_synthase"/>
</dbReference>
<evidence type="ECO:0000259" key="6">
    <source>
        <dbReference type="Pfam" id="PF00849"/>
    </source>
</evidence>
<feature type="domain" description="Pseudouridine synthase RsuA/RluA-like" evidence="6">
    <location>
        <begin position="82"/>
        <end position="232"/>
    </location>
</feature>
<dbReference type="EMBL" id="JBHRZO010000018">
    <property type="protein sequence ID" value="MFC3847644.1"/>
    <property type="molecule type" value="Genomic_DNA"/>
</dbReference>
<dbReference type="Pfam" id="PF00849">
    <property type="entry name" value="PseudoU_synth_2"/>
    <property type="match status" value="1"/>
</dbReference>
<evidence type="ECO:0000256" key="5">
    <source>
        <dbReference type="ARBA" id="ARBA00033164"/>
    </source>
</evidence>
<sequence length="294" mass="33265">MPFVREIFEVPAPMKAWAFVSHVLACSRAQAQSVLDRGRLRYLNGVCVRKSERIVGQVALLHFKALHPPTLTPLFSTPFFEIYCKPKNLYSHPKNHQSTSLYESVHARNPEARLIHRLDYETSGLVMVSTQKRYENALRTLFSTRQIKKTYHALVQGDVSAYAQGDFSVILPILEPKIKHADLAIRCKIAKEGKPSATTIEILDFCPHTQRTRLKITPHTGRTHQIRLHLSALGFPIVGEPLYTHDGHARAYLDAKRADFQGSFQSLQTQLALEATGLEFELFGLRYGIVHTAL</sequence>
<evidence type="ECO:0000256" key="4">
    <source>
        <dbReference type="ARBA" id="ARBA00031870"/>
    </source>
</evidence>
<protein>
    <recommendedName>
        <fullName evidence="4">RNA pseudouridylate synthase</fullName>
    </recommendedName>
    <alternativeName>
        <fullName evidence="5">RNA-uridine isomerase</fullName>
    </alternativeName>
</protein>
<accession>A0ABV7ZH94</accession>
<dbReference type="PROSITE" id="PS01129">
    <property type="entry name" value="PSI_RLU"/>
    <property type="match status" value="1"/>
</dbReference>
<gene>
    <name evidence="7" type="ORF">ACFOPX_03735</name>
</gene>
<evidence type="ECO:0000313" key="8">
    <source>
        <dbReference type="Proteomes" id="UP001595783"/>
    </source>
</evidence>
<keyword evidence="8" id="KW-1185">Reference proteome</keyword>
<dbReference type="Proteomes" id="UP001595783">
    <property type="component" value="Unassembled WGS sequence"/>
</dbReference>
<proteinExistence type="inferred from homology"/>
<evidence type="ECO:0000313" key="7">
    <source>
        <dbReference type="EMBL" id="MFC3847644.1"/>
    </source>
</evidence>
<comment type="caution">
    <text evidence="7">The sequence shown here is derived from an EMBL/GenBank/DDBJ whole genome shotgun (WGS) entry which is preliminary data.</text>
</comment>
<evidence type="ECO:0000256" key="1">
    <source>
        <dbReference type="ARBA" id="ARBA00000073"/>
    </source>
</evidence>
<evidence type="ECO:0000256" key="2">
    <source>
        <dbReference type="ARBA" id="ARBA00010876"/>
    </source>
</evidence>
<reference evidence="8" key="1">
    <citation type="journal article" date="2019" name="Int. J. Syst. Evol. Microbiol.">
        <title>The Global Catalogue of Microorganisms (GCM) 10K type strain sequencing project: providing services to taxonomists for standard genome sequencing and annotation.</title>
        <authorList>
            <consortium name="The Broad Institute Genomics Platform"/>
            <consortium name="The Broad Institute Genome Sequencing Center for Infectious Disease"/>
            <person name="Wu L."/>
            <person name="Ma J."/>
        </authorList>
    </citation>
    <scope>NUCLEOTIDE SEQUENCE [LARGE SCALE GENOMIC DNA]</scope>
    <source>
        <strain evidence="8">CCUG 53816</strain>
    </source>
</reference>
<dbReference type="Gene3D" id="3.30.2350.10">
    <property type="entry name" value="Pseudouridine synthase"/>
    <property type="match status" value="1"/>
</dbReference>
<organism evidence="7 8">
    <name type="scientific">Helicobacter baculiformis</name>
    <dbReference type="NCBI Taxonomy" id="427351"/>
    <lineage>
        <taxon>Bacteria</taxon>
        <taxon>Pseudomonadati</taxon>
        <taxon>Campylobacterota</taxon>
        <taxon>Epsilonproteobacteria</taxon>
        <taxon>Campylobacterales</taxon>
        <taxon>Helicobacteraceae</taxon>
        <taxon>Helicobacter</taxon>
    </lineage>
</organism>
<evidence type="ECO:0000256" key="3">
    <source>
        <dbReference type="ARBA" id="ARBA00023235"/>
    </source>
</evidence>
<dbReference type="InterPro" id="IPR006145">
    <property type="entry name" value="PsdUridine_synth_RsuA/RluA"/>
</dbReference>
<dbReference type="SUPFAM" id="SSF55120">
    <property type="entry name" value="Pseudouridine synthase"/>
    <property type="match status" value="1"/>
</dbReference>